<evidence type="ECO:0000313" key="3">
    <source>
        <dbReference type="Proteomes" id="UP000515811"/>
    </source>
</evidence>
<dbReference type="InterPro" id="IPR026442">
    <property type="entry name" value="IPTL_CTERM"/>
</dbReference>
<keyword evidence="3" id="KW-1185">Reference proteome</keyword>
<organism evidence="2 3">
    <name type="scientific">Diaphorobacter ruginosibacter</name>
    <dbReference type="NCBI Taxonomy" id="1715720"/>
    <lineage>
        <taxon>Bacteria</taxon>
        <taxon>Pseudomonadati</taxon>
        <taxon>Pseudomonadota</taxon>
        <taxon>Betaproteobacteria</taxon>
        <taxon>Burkholderiales</taxon>
        <taxon>Comamonadaceae</taxon>
        <taxon>Diaphorobacter</taxon>
    </lineage>
</organism>
<dbReference type="NCBIfam" id="TIGR04174">
    <property type="entry name" value="IPTL_CTERM"/>
    <property type="match status" value="1"/>
</dbReference>
<dbReference type="InterPro" id="IPR011050">
    <property type="entry name" value="Pectin_lyase_fold/virulence"/>
</dbReference>
<evidence type="ECO:0000313" key="2">
    <source>
        <dbReference type="EMBL" id="QNN56431.1"/>
    </source>
</evidence>
<dbReference type="AlphaFoldDB" id="A0A7G9RLF6"/>
<protein>
    <submittedName>
        <fullName evidence="2">IPTL-CTERM sorting domain-containing protein</fullName>
    </submittedName>
</protein>
<dbReference type="KEGG" id="drg:H9K76_18070"/>
<dbReference type="RefSeq" id="WP_187596697.1">
    <property type="nucleotide sequence ID" value="NZ_CP060714.1"/>
</dbReference>
<dbReference type="EMBL" id="CP060714">
    <property type="protein sequence ID" value="QNN56431.1"/>
    <property type="molecule type" value="Genomic_DNA"/>
</dbReference>
<feature type="domain" description="IPTL-CTERM protein sorting" evidence="1">
    <location>
        <begin position="544"/>
        <end position="571"/>
    </location>
</feature>
<evidence type="ECO:0000259" key="1">
    <source>
        <dbReference type="Pfam" id="PF18203"/>
    </source>
</evidence>
<dbReference type="Pfam" id="PF18203">
    <property type="entry name" value="IPTL-CTERM"/>
    <property type="match status" value="1"/>
</dbReference>
<name>A0A7G9RLF6_9BURK</name>
<sequence>MGRPLHISLCALGLSAGAAVWGQSLSVPANSTQTLTSSSSYNDASTVDGVLNVGDGTQAAGAVVAEFNGAATINSGGTENIATDGVHRTYVTATNHGVLTNNGRFEVAYSLGGIDDSALVMDNTGAFINTPGSSVLLGSASTAGRRAVNTGTMTNMGHLEARHLGYSMEWVRIDNNGTFILSPGGVLYAGSIDPYHFVNGAAGSSPGTLVVQATDDHGVILGRFENSSGSVVRFDPAAGTVQSLGTHTGFAGNARFVGAGEYQKTSSGTTVIYGIDYTGPTVVKEGALVVNGSNASSASTTVERGATLSGSGWVSAVTVQGAGTLAPGNSLVPNSVGTLTVQGSADLQATSVAQFELGAPTAAEPTAGAAVTAGDLVVVNGDLQMNGTLQVKALPGMAPGAYRIFSYTGALTNGASLDIREMRAQGLTAQIDVSVPGEVWLATKKLLPQTITFTSQAPTAAAVGGAAYQAGANADSGLPVTLTSTTPQVCTVQGRVVTFVGAGTCVLAADQPGDSTYLAAEQVTQSFAVANAPTPTPFPAGTPTPVPTLGQWALMLLSALLAGLAAAGLRRPHVGR</sequence>
<reference evidence="2 3" key="1">
    <citation type="submission" date="2020-08" db="EMBL/GenBank/DDBJ databases">
        <title>Genome sequence of Diaphorobacter ruginosibacter DSM 27467T.</title>
        <authorList>
            <person name="Hyun D.-W."/>
            <person name="Bae J.-W."/>
        </authorList>
    </citation>
    <scope>NUCLEOTIDE SEQUENCE [LARGE SCALE GENOMIC DNA]</scope>
    <source>
        <strain evidence="2 3">DSM 27467</strain>
    </source>
</reference>
<gene>
    <name evidence="2" type="ORF">H9K76_18070</name>
</gene>
<proteinExistence type="predicted"/>
<dbReference type="SUPFAM" id="SSF51126">
    <property type="entry name" value="Pectin lyase-like"/>
    <property type="match status" value="1"/>
</dbReference>
<dbReference type="Proteomes" id="UP000515811">
    <property type="component" value="Chromosome"/>
</dbReference>
<accession>A0A7G9RLF6</accession>